<keyword evidence="7" id="KW-1185">Reference proteome</keyword>
<protein>
    <submittedName>
        <fullName evidence="6">Flagellar hook-associated protein 3</fullName>
    </submittedName>
</protein>
<dbReference type="InterPro" id="IPR013384">
    <property type="entry name" value="Flagell_FlgL"/>
</dbReference>
<sequence length="309" mass="32446">MRISSAYAFETSLANLQRRQSQLSEAQEQLTSGKRVRKASDDPAAAAAAERALAANARAEAHLSALNASRNAMQLTEGALGDAGDLMQRARELMVSAGNGTYGDSERQSLAEALRGIRNDLLAVANRSDGAGRYLFGGQGSDTPPLRDAAGGVVYDGSPGQLNAAAGEVTPLSIDGAGVFLRAPDPANAGGTISAFDAMDTAISELMTPGRPSTAVAQTVATAIERMGAVQGNFSGWRARAGEALNRADGIESRLSQTKLDAQRDRSTAEDLDMVEAISDFQGKQTGYDAALKTYSMVQRMSLFDYMKT</sequence>
<reference evidence="6 7" key="1">
    <citation type="submission" date="2019-01" db="EMBL/GenBank/DDBJ databases">
        <authorList>
            <person name="Chen W.-M."/>
        </authorList>
    </citation>
    <scope>NUCLEOTIDE SEQUENCE [LARGE SCALE GENOMIC DNA]</scope>
    <source>
        <strain evidence="6 7">KYPY4</strain>
    </source>
</reference>
<dbReference type="OrthoDB" id="9768249at2"/>
<dbReference type="AlphaFoldDB" id="A0A437RFK2"/>
<evidence type="ECO:0000256" key="3">
    <source>
        <dbReference type="ARBA" id="ARBA00005709"/>
    </source>
</evidence>
<evidence type="ECO:0000313" key="7">
    <source>
        <dbReference type="Proteomes" id="UP000285575"/>
    </source>
</evidence>
<keyword evidence="6" id="KW-0282">Flagellum</keyword>
<keyword evidence="4" id="KW-0975">Bacterial flagellum</keyword>
<comment type="subcellular location">
    <subcellularLocation>
        <location evidence="1">Bacterial flagellum</location>
    </subcellularLocation>
    <subcellularLocation>
        <location evidence="2">Secreted</location>
    </subcellularLocation>
</comment>
<dbReference type="GO" id="GO:0005576">
    <property type="term" value="C:extracellular region"/>
    <property type="evidence" value="ECO:0007669"/>
    <property type="project" value="UniProtKB-SubCell"/>
</dbReference>
<dbReference type="GO" id="GO:0071973">
    <property type="term" value="P:bacterial-type flagellum-dependent cell motility"/>
    <property type="evidence" value="ECO:0007669"/>
    <property type="project" value="InterPro"/>
</dbReference>
<organism evidence="6 7">
    <name type="scientific">Rubrivivax rivuli</name>
    <dbReference type="NCBI Taxonomy" id="1862385"/>
    <lineage>
        <taxon>Bacteria</taxon>
        <taxon>Pseudomonadati</taxon>
        <taxon>Pseudomonadota</taxon>
        <taxon>Betaproteobacteria</taxon>
        <taxon>Burkholderiales</taxon>
        <taxon>Sphaerotilaceae</taxon>
        <taxon>Rubrivivax</taxon>
    </lineage>
</organism>
<dbReference type="SUPFAM" id="SSF64518">
    <property type="entry name" value="Phase 1 flagellin"/>
    <property type="match status" value="1"/>
</dbReference>
<evidence type="ECO:0000259" key="5">
    <source>
        <dbReference type="Pfam" id="PF00669"/>
    </source>
</evidence>
<comment type="similarity">
    <text evidence="3">Belongs to the bacterial flagellin family.</text>
</comment>
<dbReference type="NCBIfam" id="TIGR02550">
    <property type="entry name" value="flagell_flgL"/>
    <property type="match status" value="1"/>
</dbReference>
<keyword evidence="6" id="KW-0966">Cell projection</keyword>
<gene>
    <name evidence="6" type="primary">flgL</name>
    <name evidence="6" type="ORF">EOE66_15575</name>
</gene>
<evidence type="ECO:0000313" key="6">
    <source>
        <dbReference type="EMBL" id="RVU45529.1"/>
    </source>
</evidence>
<keyword evidence="6" id="KW-0969">Cilium</keyword>
<dbReference type="RefSeq" id="WP_128229618.1">
    <property type="nucleotide sequence ID" value="NZ_SACR01000004.1"/>
</dbReference>
<evidence type="ECO:0000256" key="4">
    <source>
        <dbReference type="ARBA" id="ARBA00023143"/>
    </source>
</evidence>
<dbReference type="PANTHER" id="PTHR42792">
    <property type="entry name" value="FLAGELLIN"/>
    <property type="match status" value="1"/>
</dbReference>
<dbReference type="Pfam" id="PF00669">
    <property type="entry name" value="Flagellin_N"/>
    <property type="match status" value="1"/>
</dbReference>
<evidence type="ECO:0000256" key="2">
    <source>
        <dbReference type="ARBA" id="ARBA00004613"/>
    </source>
</evidence>
<evidence type="ECO:0000256" key="1">
    <source>
        <dbReference type="ARBA" id="ARBA00004365"/>
    </source>
</evidence>
<dbReference type="InterPro" id="IPR001492">
    <property type="entry name" value="Flagellin"/>
</dbReference>
<name>A0A437RFK2_9BURK</name>
<dbReference type="PRINTS" id="PR00207">
    <property type="entry name" value="FLAGELLIN"/>
</dbReference>
<dbReference type="PANTHER" id="PTHR42792:SF1">
    <property type="entry name" value="FLAGELLAR HOOK-ASSOCIATED PROTEIN 3"/>
    <property type="match status" value="1"/>
</dbReference>
<proteinExistence type="inferred from homology"/>
<comment type="caution">
    <text evidence="6">The sequence shown here is derived from an EMBL/GenBank/DDBJ whole genome shotgun (WGS) entry which is preliminary data.</text>
</comment>
<dbReference type="EMBL" id="SACR01000004">
    <property type="protein sequence ID" value="RVU45529.1"/>
    <property type="molecule type" value="Genomic_DNA"/>
</dbReference>
<dbReference type="Gene3D" id="1.20.1330.10">
    <property type="entry name" value="f41 fragment of flagellin, N-terminal domain"/>
    <property type="match status" value="1"/>
</dbReference>
<dbReference type="GO" id="GO:0009424">
    <property type="term" value="C:bacterial-type flagellum hook"/>
    <property type="evidence" value="ECO:0007669"/>
    <property type="project" value="InterPro"/>
</dbReference>
<dbReference type="InterPro" id="IPR001029">
    <property type="entry name" value="Flagellin_N"/>
</dbReference>
<dbReference type="Proteomes" id="UP000285575">
    <property type="component" value="Unassembled WGS sequence"/>
</dbReference>
<dbReference type="GO" id="GO:0005198">
    <property type="term" value="F:structural molecule activity"/>
    <property type="evidence" value="ECO:0007669"/>
    <property type="project" value="InterPro"/>
</dbReference>
<feature type="domain" description="Flagellin N-terminal" evidence="5">
    <location>
        <begin position="4"/>
        <end position="139"/>
    </location>
</feature>
<accession>A0A437RFK2</accession>